<evidence type="ECO:0000313" key="4">
    <source>
        <dbReference type="Proteomes" id="UP000324517"/>
    </source>
</evidence>
<dbReference type="PANTHER" id="PTHR21666:SF270">
    <property type="entry name" value="MUREIN HYDROLASE ACTIVATOR ENVC"/>
    <property type="match status" value="1"/>
</dbReference>
<dbReference type="EMBL" id="VTET01000001">
    <property type="protein sequence ID" value="TYS74534.1"/>
    <property type="molecule type" value="Genomic_DNA"/>
</dbReference>
<dbReference type="PANTHER" id="PTHR21666">
    <property type="entry name" value="PEPTIDASE-RELATED"/>
    <property type="match status" value="1"/>
</dbReference>
<dbReference type="SUPFAM" id="SSF51261">
    <property type="entry name" value="Duplicated hybrid motif"/>
    <property type="match status" value="1"/>
</dbReference>
<proteinExistence type="predicted"/>
<reference evidence="3 4" key="1">
    <citation type="submission" date="2019-08" db="EMBL/GenBank/DDBJ databases">
        <title>Bacillus genomes from the desert of Cuatro Cienegas, Coahuila.</title>
        <authorList>
            <person name="Olmedo-Alvarez G."/>
        </authorList>
    </citation>
    <scope>NUCLEOTIDE SEQUENCE [LARGE SCALE GENOMIC DNA]</scope>
    <source>
        <strain evidence="3 4">CH98b_3T</strain>
    </source>
</reference>
<gene>
    <name evidence="3" type="ORF">FZC75_02215</name>
</gene>
<dbReference type="OrthoDB" id="9805070at2"/>
<accession>A0A5D4TK53</accession>
<evidence type="ECO:0000313" key="3">
    <source>
        <dbReference type="EMBL" id="TYS74534.1"/>
    </source>
</evidence>
<keyword evidence="1" id="KW-0472">Membrane</keyword>
<dbReference type="InterPro" id="IPR050570">
    <property type="entry name" value="Cell_wall_metabolism_enzyme"/>
</dbReference>
<feature type="domain" description="M23ase beta-sheet core" evidence="2">
    <location>
        <begin position="23"/>
        <end position="120"/>
    </location>
</feature>
<dbReference type="Gene3D" id="2.70.70.10">
    <property type="entry name" value="Glucose Permease (Domain IIA)"/>
    <property type="match status" value="1"/>
</dbReference>
<dbReference type="AlphaFoldDB" id="A0A5D4TK53"/>
<sequence>MNSMKFKLSSEFGVMEQIRNGKPHTGIDLAMPEGTELRSIGEAVVERVVDYGSQNIGKGVILRLEDGTTAIYGHMSEIKVKVGQIIKEGETLGYSGNTGHSTGAHLHFGLKDQTGNFIDPTPLSSKLDSLSGKQSFMDRFIENGTVGNVQFPSLPSIKEWVSDFLKSGIEDWIVDFILALPILLTVGLGVWALLNMISKRLASLGFGLTIISGGLLLL</sequence>
<dbReference type="GO" id="GO:0004222">
    <property type="term" value="F:metalloendopeptidase activity"/>
    <property type="evidence" value="ECO:0007669"/>
    <property type="project" value="TreeGrafter"/>
</dbReference>
<comment type="caution">
    <text evidence="3">The sequence shown here is derived from an EMBL/GenBank/DDBJ whole genome shotgun (WGS) entry which is preliminary data.</text>
</comment>
<dbReference type="Proteomes" id="UP000324517">
    <property type="component" value="Unassembled WGS sequence"/>
</dbReference>
<evidence type="ECO:0000256" key="1">
    <source>
        <dbReference type="SAM" id="Phobius"/>
    </source>
</evidence>
<dbReference type="InterPro" id="IPR016047">
    <property type="entry name" value="M23ase_b-sheet_dom"/>
</dbReference>
<protein>
    <submittedName>
        <fullName evidence="3">M23 family metallopeptidase</fullName>
    </submittedName>
</protein>
<dbReference type="CDD" id="cd12797">
    <property type="entry name" value="M23_peptidase"/>
    <property type="match status" value="1"/>
</dbReference>
<keyword evidence="1" id="KW-1133">Transmembrane helix</keyword>
<dbReference type="InterPro" id="IPR011055">
    <property type="entry name" value="Dup_hybrid_motif"/>
</dbReference>
<organism evidence="3 4">
    <name type="scientific">Sutcliffiella horikoshii</name>
    <dbReference type="NCBI Taxonomy" id="79883"/>
    <lineage>
        <taxon>Bacteria</taxon>
        <taxon>Bacillati</taxon>
        <taxon>Bacillota</taxon>
        <taxon>Bacilli</taxon>
        <taxon>Bacillales</taxon>
        <taxon>Bacillaceae</taxon>
        <taxon>Sutcliffiella</taxon>
    </lineage>
</organism>
<evidence type="ECO:0000259" key="2">
    <source>
        <dbReference type="Pfam" id="PF01551"/>
    </source>
</evidence>
<dbReference type="Pfam" id="PF01551">
    <property type="entry name" value="Peptidase_M23"/>
    <property type="match status" value="1"/>
</dbReference>
<name>A0A5D4TK53_9BACI</name>
<feature type="transmembrane region" description="Helical" evidence="1">
    <location>
        <begin position="172"/>
        <end position="194"/>
    </location>
</feature>
<feature type="transmembrane region" description="Helical" evidence="1">
    <location>
        <begin position="200"/>
        <end position="217"/>
    </location>
</feature>
<keyword evidence="1" id="KW-0812">Transmembrane</keyword>